<organism evidence="9">
    <name type="scientific">marine metagenome</name>
    <dbReference type="NCBI Taxonomy" id="408172"/>
    <lineage>
        <taxon>unclassified sequences</taxon>
        <taxon>metagenomes</taxon>
        <taxon>ecological metagenomes</taxon>
    </lineage>
</organism>
<dbReference type="PANTHER" id="PTHR21716:SF53">
    <property type="entry name" value="PERMEASE PERM-RELATED"/>
    <property type="match status" value="1"/>
</dbReference>
<evidence type="ECO:0000256" key="3">
    <source>
        <dbReference type="ARBA" id="ARBA00022448"/>
    </source>
</evidence>
<keyword evidence="5 8" id="KW-0812">Transmembrane</keyword>
<evidence type="ECO:0008006" key="10">
    <source>
        <dbReference type="Google" id="ProtNLM"/>
    </source>
</evidence>
<evidence type="ECO:0000256" key="8">
    <source>
        <dbReference type="SAM" id="Phobius"/>
    </source>
</evidence>
<feature type="transmembrane region" description="Helical" evidence="8">
    <location>
        <begin position="42"/>
        <end position="71"/>
    </location>
</feature>
<comment type="similarity">
    <text evidence="2">Belongs to the autoinducer-2 exporter (AI-2E) (TC 2.A.86) family.</text>
</comment>
<dbReference type="GO" id="GO:0005886">
    <property type="term" value="C:plasma membrane"/>
    <property type="evidence" value="ECO:0007669"/>
    <property type="project" value="UniProtKB-SubCell"/>
</dbReference>
<proteinExistence type="inferred from homology"/>
<keyword evidence="3" id="KW-0813">Transport</keyword>
<name>A0A382MGJ8_9ZZZZ</name>
<dbReference type="AlphaFoldDB" id="A0A382MGJ8"/>
<feature type="non-terminal residue" evidence="9">
    <location>
        <position position="1"/>
    </location>
</feature>
<evidence type="ECO:0000313" key="9">
    <source>
        <dbReference type="EMBL" id="SVC46381.1"/>
    </source>
</evidence>
<keyword evidence="6 8" id="KW-1133">Transmembrane helix</keyword>
<feature type="transmembrane region" description="Helical" evidence="8">
    <location>
        <begin position="192"/>
        <end position="216"/>
    </location>
</feature>
<dbReference type="Pfam" id="PF01594">
    <property type="entry name" value="AI-2E_transport"/>
    <property type="match status" value="1"/>
</dbReference>
<dbReference type="PANTHER" id="PTHR21716">
    <property type="entry name" value="TRANSMEMBRANE PROTEIN"/>
    <property type="match status" value="1"/>
</dbReference>
<gene>
    <name evidence="9" type="ORF">METZ01_LOCUS299235</name>
</gene>
<keyword evidence="7 8" id="KW-0472">Membrane</keyword>
<evidence type="ECO:0000256" key="4">
    <source>
        <dbReference type="ARBA" id="ARBA00022475"/>
    </source>
</evidence>
<keyword evidence="4" id="KW-1003">Cell membrane</keyword>
<dbReference type="EMBL" id="UINC01092632">
    <property type="protein sequence ID" value="SVC46381.1"/>
    <property type="molecule type" value="Genomic_DNA"/>
</dbReference>
<dbReference type="InterPro" id="IPR002549">
    <property type="entry name" value="AI-2E-like"/>
</dbReference>
<feature type="transmembrane region" description="Helical" evidence="8">
    <location>
        <begin position="228"/>
        <end position="258"/>
    </location>
</feature>
<sequence length="285" mass="31087">VKKLQTRLRDKDVFNKWKAQIMDRIGSDEETKRSVMGGVSKALGVVFSVLGTIGNLALNTLLGIFFFSFFLGKMAAYHRKQGEDVKEGDYLVQSLFQTSWLPTTSEETLRSAAEVINEVLLKLKTWVRGYLWIIIIEMIIYITVFLLLGVPYAVPLGMLAGLTVLLPFLGPMVSAALTLGVCVVTGHADLQLLGLIVGTYVIMNAIVEQLFLYPAFVGEALGLNVLETMIVVLLGGLFAGLAGMIFAVPVASVLKFIVPRLYQSLRGGDELSLPEETATAPESVQ</sequence>
<evidence type="ECO:0000256" key="1">
    <source>
        <dbReference type="ARBA" id="ARBA00004651"/>
    </source>
</evidence>
<protein>
    <recommendedName>
        <fullName evidence="10">AI-2E family transporter</fullName>
    </recommendedName>
</protein>
<evidence type="ECO:0000256" key="2">
    <source>
        <dbReference type="ARBA" id="ARBA00009773"/>
    </source>
</evidence>
<evidence type="ECO:0000256" key="7">
    <source>
        <dbReference type="ARBA" id="ARBA00023136"/>
    </source>
</evidence>
<reference evidence="9" key="1">
    <citation type="submission" date="2018-05" db="EMBL/GenBank/DDBJ databases">
        <authorList>
            <person name="Lanie J.A."/>
            <person name="Ng W.-L."/>
            <person name="Kazmierczak K.M."/>
            <person name="Andrzejewski T.M."/>
            <person name="Davidsen T.M."/>
            <person name="Wayne K.J."/>
            <person name="Tettelin H."/>
            <person name="Glass J.I."/>
            <person name="Rusch D."/>
            <person name="Podicherti R."/>
            <person name="Tsui H.-C.T."/>
            <person name="Winkler M.E."/>
        </authorList>
    </citation>
    <scope>NUCLEOTIDE SEQUENCE</scope>
</reference>
<feature type="transmembrane region" description="Helical" evidence="8">
    <location>
        <begin position="130"/>
        <end position="154"/>
    </location>
</feature>
<evidence type="ECO:0000256" key="5">
    <source>
        <dbReference type="ARBA" id="ARBA00022692"/>
    </source>
</evidence>
<comment type="subcellular location">
    <subcellularLocation>
        <location evidence="1">Cell membrane</location>
        <topology evidence="1">Multi-pass membrane protein</topology>
    </subcellularLocation>
</comment>
<dbReference type="GO" id="GO:0055085">
    <property type="term" value="P:transmembrane transport"/>
    <property type="evidence" value="ECO:0007669"/>
    <property type="project" value="TreeGrafter"/>
</dbReference>
<feature type="transmembrane region" description="Helical" evidence="8">
    <location>
        <begin position="160"/>
        <end position="185"/>
    </location>
</feature>
<accession>A0A382MGJ8</accession>
<evidence type="ECO:0000256" key="6">
    <source>
        <dbReference type="ARBA" id="ARBA00022989"/>
    </source>
</evidence>